<evidence type="ECO:0000313" key="3">
    <source>
        <dbReference type="Proteomes" id="UP000824782"/>
    </source>
</evidence>
<gene>
    <name evidence="2" type="ORF">GDO81_013696</name>
</gene>
<dbReference type="GO" id="GO:0046330">
    <property type="term" value="P:positive regulation of JNK cascade"/>
    <property type="evidence" value="ECO:0007669"/>
    <property type="project" value="TreeGrafter"/>
</dbReference>
<name>A0AAV7B4W9_ENGPU</name>
<dbReference type="EMBL" id="WNYA01000006">
    <property type="protein sequence ID" value="KAG8567575.1"/>
    <property type="molecule type" value="Genomic_DNA"/>
</dbReference>
<dbReference type="InterPro" id="IPR055292">
    <property type="entry name" value="MABP1"/>
</dbReference>
<dbReference type="GO" id="GO:0005737">
    <property type="term" value="C:cytoplasm"/>
    <property type="evidence" value="ECO:0007669"/>
    <property type="project" value="TreeGrafter"/>
</dbReference>
<organism evidence="2 3">
    <name type="scientific">Engystomops pustulosus</name>
    <name type="common">Tungara frog</name>
    <name type="synonym">Physalaemus pustulosus</name>
    <dbReference type="NCBI Taxonomy" id="76066"/>
    <lineage>
        <taxon>Eukaryota</taxon>
        <taxon>Metazoa</taxon>
        <taxon>Chordata</taxon>
        <taxon>Craniata</taxon>
        <taxon>Vertebrata</taxon>
        <taxon>Euteleostomi</taxon>
        <taxon>Amphibia</taxon>
        <taxon>Batrachia</taxon>
        <taxon>Anura</taxon>
        <taxon>Neobatrachia</taxon>
        <taxon>Hyloidea</taxon>
        <taxon>Leptodactylidae</taxon>
        <taxon>Leiuperinae</taxon>
        <taxon>Engystomops</taxon>
    </lineage>
</organism>
<sequence>MRVRHKFLPMRHFFVSSASSARHFRSRTHRDRIITGQSTAHKSCIFIWRLSSEMTINMRQRLAEMRQRGKVGEKNTPHKTTNTRRETIAVMCPAPVLSSDSDKDGVDEGSDEDMTGSEKNNDLANSFGRSASFWEMKRVSHTPEEVA</sequence>
<feature type="compositionally biased region" description="Basic and acidic residues" evidence="1">
    <location>
        <begin position="66"/>
        <end position="76"/>
    </location>
</feature>
<dbReference type="PANTHER" id="PTHR44813:SF1">
    <property type="entry name" value="MITOGEN-ACTIVATED PROTEIN KINASE-BINDING PROTEIN 1"/>
    <property type="match status" value="1"/>
</dbReference>
<dbReference type="GO" id="GO:0043124">
    <property type="term" value="P:negative regulation of canonical NF-kappaB signal transduction"/>
    <property type="evidence" value="ECO:0007669"/>
    <property type="project" value="TreeGrafter"/>
</dbReference>
<proteinExistence type="predicted"/>
<evidence type="ECO:0000313" key="2">
    <source>
        <dbReference type="EMBL" id="KAG8567575.1"/>
    </source>
</evidence>
<comment type="caution">
    <text evidence="2">The sequence shown here is derived from an EMBL/GenBank/DDBJ whole genome shotgun (WGS) entry which is preliminary data.</text>
</comment>
<reference evidence="2" key="1">
    <citation type="thesis" date="2020" institute="ProQuest LLC" country="789 East Eisenhower Parkway, Ann Arbor, MI, USA">
        <title>Comparative Genomics and Chromosome Evolution.</title>
        <authorList>
            <person name="Mudd A.B."/>
        </authorList>
    </citation>
    <scope>NUCLEOTIDE SEQUENCE</scope>
    <source>
        <strain evidence="2">237g6f4</strain>
        <tissue evidence="2">Blood</tissue>
    </source>
</reference>
<dbReference type="PANTHER" id="PTHR44813">
    <property type="entry name" value="MITOGEN-ACTIVATED PROTEIN KINASE-BINDING PROTEIN 1"/>
    <property type="match status" value="1"/>
</dbReference>
<feature type="region of interest" description="Disordered" evidence="1">
    <location>
        <begin position="66"/>
        <end position="127"/>
    </location>
</feature>
<accession>A0AAV7B4W9</accession>
<dbReference type="Proteomes" id="UP000824782">
    <property type="component" value="Unassembled WGS sequence"/>
</dbReference>
<keyword evidence="3" id="KW-1185">Reference proteome</keyword>
<dbReference type="AlphaFoldDB" id="A0AAV7B4W9"/>
<evidence type="ECO:0000256" key="1">
    <source>
        <dbReference type="SAM" id="MobiDB-lite"/>
    </source>
</evidence>
<protein>
    <submittedName>
        <fullName evidence="2">Uncharacterized protein</fullName>
    </submittedName>
</protein>